<dbReference type="InterPro" id="IPR009357">
    <property type="entry name" value="Riboflavin_transptr"/>
</dbReference>
<dbReference type="AlphaFoldDB" id="A0AAE0ZKX6"/>
<evidence type="ECO:0000256" key="4">
    <source>
        <dbReference type="ARBA" id="ARBA00022448"/>
    </source>
</evidence>
<dbReference type="Pfam" id="PF06237">
    <property type="entry name" value="SLC52_ribofla_tr"/>
    <property type="match status" value="1"/>
</dbReference>
<feature type="transmembrane region" description="Helical" evidence="9">
    <location>
        <begin position="123"/>
        <end position="143"/>
    </location>
</feature>
<gene>
    <name evidence="10" type="ORF">RRG08_024325</name>
</gene>
<evidence type="ECO:0000256" key="2">
    <source>
        <dbReference type="ARBA" id="ARBA00004651"/>
    </source>
</evidence>
<keyword evidence="7 9" id="KW-1133">Transmembrane helix</keyword>
<feature type="transmembrane region" description="Helical" evidence="9">
    <location>
        <begin position="421"/>
        <end position="444"/>
    </location>
</feature>
<keyword evidence="6 9" id="KW-0812">Transmembrane</keyword>
<evidence type="ECO:0000256" key="7">
    <source>
        <dbReference type="ARBA" id="ARBA00022989"/>
    </source>
</evidence>
<sequence>MSQDLFHCGNVNTLVYALVVLFGIASWVDINGLWVELPILVQNLPEGWDLPSYMAIIIQLANVAPLIYTVASWRWPQQNFETPVIYTIISLGAVACLLLAMVWDVTSEIAGTEHSTALLVLQFFLALVDCTSSVAFLPFMFALKPQYMTAYFIGEGFSGLLPSLVALGQGAGSMECVTVTASSTHDNNFQFNETNTIETLLISSELNSTSSIAVHASAETTQATLLHIYPKFLEPRFSVSTFFLILMSFLIISNISFTLLKYWSYCKREYTSQGKNSVDDSSDLSMLEKNEDILPNVYKNYKMDPALDDFNCKTVNEVQKYVERRRNDNKNANIHNYELLEYKKHYPNTDLVNGSQSSCAEEEEGSSSNTSFCGKPIKKSGMSEAKFVIFLILTAWLNAVSNGVLPSIQTYSCLPYGIKPYHLSVTLAAIANPVACFAASFITVSSIFSTVAMTALGSGIAGYIVYTAAASPNPPLVGMVGGTTVLVLCWILVIFCLTFTKVCIATVCREGERGKKALLWVGAFTQIGSLVGAFVTFILVNVYKVFTQGNPCM</sequence>
<protein>
    <recommendedName>
        <fullName evidence="9">Riboflavin transporter</fullName>
    </recommendedName>
</protein>
<feature type="transmembrane region" description="Helical" evidence="9">
    <location>
        <begin position="239"/>
        <end position="260"/>
    </location>
</feature>
<keyword evidence="4 9" id="KW-0813">Transport</keyword>
<evidence type="ECO:0000256" key="8">
    <source>
        <dbReference type="ARBA" id="ARBA00023136"/>
    </source>
</evidence>
<feature type="transmembrane region" description="Helical" evidence="9">
    <location>
        <begin position="387"/>
        <end position="409"/>
    </location>
</feature>
<feature type="transmembrane region" description="Helical" evidence="9">
    <location>
        <begin position="50"/>
        <end position="71"/>
    </location>
</feature>
<comment type="caution">
    <text evidence="10">The sequence shown here is derived from an EMBL/GenBank/DDBJ whole genome shotgun (WGS) entry which is preliminary data.</text>
</comment>
<feature type="transmembrane region" description="Helical" evidence="9">
    <location>
        <begin position="12"/>
        <end position="30"/>
    </location>
</feature>
<evidence type="ECO:0000256" key="6">
    <source>
        <dbReference type="ARBA" id="ARBA00022692"/>
    </source>
</evidence>
<evidence type="ECO:0000256" key="9">
    <source>
        <dbReference type="RuleBase" id="RU368035"/>
    </source>
</evidence>
<feature type="transmembrane region" description="Helical" evidence="9">
    <location>
        <begin position="518"/>
        <end position="543"/>
    </location>
</feature>
<accession>A0AAE0ZKX6</accession>
<comment type="catalytic activity">
    <reaction evidence="1 9">
        <text>riboflavin(in) = riboflavin(out)</text>
        <dbReference type="Rhea" id="RHEA:35015"/>
        <dbReference type="ChEBI" id="CHEBI:57986"/>
    </reaction>
</comment>
<keyword evidence="11" id="KW-1185">Reference proteome</keyword>
<evidence type="ECO:0000256" key="5">
    <source>
        <dbReference type="ARBA" id="ARBA00022475"/>
    </source>
</evidence>
<dbReference type="PANTHER" id="PTHR12929">
    <property type="entry name" value="SOLUTE CARRIER FAMILY 52"/>
    <property type="match status" value="1"/>
</dbReference>
<feature type="transmembrane region" description="Helical" evidence="9">
    <location>
        <begin position="476"/>
        <end position="497"/>
    </location>
</feature>
<reference evidence="10" key="1">
    <citation type="journal article" date="2023" name="G3 (Bethesda)">
        <title>A reference genome for the long-term kleptoplast-retaining sea slug Elysia crispata morphotype clarki.</title>
        <authorList>
            <person name="Eastman K.E."/>
            <person name="Pendleton A.L."/>
            <person name="Shaikh M.A."/>
            <person name="Suttiyut T."/>
            <person name="Ogas R."/>
            <person name="Tomko P."/>
            <person name="Gavelis G."/>
            <person name="Widhalm J.R."/>
            <person name="Wisecaver J.H."/>
        </authorList>
    </citation>
    <scope>NUCLEOTIDE SEQUENCE</scope>
    <source>
        <strain evidence="10">ECLA1</strain>
    </source>
</reference>
<dbReference type="InterPro" id="IPR036259">
    <property type="entry name" value="MFS_trans_sf"/>
</dbReference>
<comment type="similarity">
    <text evidence="3 9">Belongs to the riboflavin transporter family.</text>
</comment>
<dbReference type="Proteomes" id="UP001283361">
    <property type="component" value="Unassembled WGS sequence"/>
</dbReference>
<feature type="transmembrane region" description="Helical" evidence="9">
    <location>
        <begin position="150"/>
        <end position="168"/>
    </location>
</feature>
<comment type="subcellular location">
    <subcellularLocation>
        <location evidence="2 9">Cell membrane</location>
        <topology evidence="2 9">Multi-pass membrane protein</topology>
    </subcellularLocation>
</comment>
<comment type="function">
    <text evidence="9">Plasma membrane transporter mediating the uptake by cells of the water soluble vitamin B2/riboflavin that plays a key role in biochemical oxidation-reduction reactions of the carbohydrate, lipid, and amino acid metabolism.</text>
</comment>
<dbReference type="PANTHER" id="PTHR12929:SF10">
    <property type="entry name" value="RIBOFLAVIN TRANSPORTER"/>
    <property type="match status" value="1"/>
</dbReference>
<keyword evidence="8 9" id="KW-0472">Membrane</keyword>
<organism evidence="10 11">
    <name type="scientific">Elysia crispata</name>
    <name type="common">lettuce slug</name>
    <dbReference type="NCBI Taxonomy" id="231223"/>
    <lineage>
        <taxon>Eukaryota</taxon>
        <taxon>Metazoa</taxon>
        <taxon>Spiralia</taxon>
        <taxon>Lophotrochozoa</taxon>
        <taxon>Mollusca</taxon>
        <taxon>Gastropoda</taxon>
        <taxon>Heterobranchia</taxon>
        <taxon>Euthyneura</taxon>
        <taxon>Panpulmonata</taxon>
        <taxon>Sacoglossa</taxon>
        <taxon>Placobranchoidea</taxon>
        <taxon>Plakobranchidae</taxon>
        <taxon>Elysia</taxon>
    </lineage>
</organism>
<evidence type="ECO:0000313" key="10">
    <source>
        <dbReference type="EMBL" id="KAK3771245.1"/>
    </source>
</evidence>
<evidence type="ECO:0000256" key="3">
    <source>
        <dbReference type="ARBA" id="ARBA00006366"/>
    </source>
</evidence>
<dbReference type="GO" id="GO:0032217">
    <property type="term" value="F:riboflavin transmembrane transporter activity"/>
    <property type="evidence" value="ECO:0007669"/>
    <property type="project" value="UniProtKB-UniRule"/>
</dbReference>
<feature type="transmembrane region" description="Helical" evidence="9">
    <location>
        <begin position="451"/>
        <end position="470"/>
    </location>
</feature>
<dbReference type="GO" id="GO:0005886">
    <property type="term" value="C:plasma membrane"/>
    <property type="evidence" value="ECO:0007669"/>
    <property type="project" value="UniProtKB-SubCell"/>
</dbReference>
<keyword evidence="5 9" id="KW-1003">Cell membrane</keyword>
<dbReference type="EMBL" id="JAWDGP010003760">
    <property type="protein sequence ID" value="KAK3771245.1"/>
    <property type="molecule type" value="Genomic_DNA"/>
</dbReference>
<evidence type="ECO:0000256" key="1">
    <source>
        <dbReference type="ARBA" id="ARBA00000215"/>
    </source>
</evidence>
<name>A0AAE0ZKX6_9GAST</name>
<evidence type="ECO:0000313" key="11">
    <source>
        <dbReference type="Proteomes" id="UP001283361"/>
    </source>
</evidence>
<feature type="transmembrane region" description="Helical" evidence="9">
    <location>
        <begin position="83"/>
        <end position="103"/>
    </location>
</feature>
<proteinExistence type="inferred from homology"/>
<dbReference type="SUPFAM" id="SSF103473">
    <property type="entry name" value="MFS general substrate transporter"/>
    <property type="match status" value="1"/>
</dbReference>